<dbReference type="Pfam" id="PF00443">
    <property type="entry name" value="UCH"/>
    <property type="match status" value="1"/>
</dbReference>
<evidence type="ECO:0000313" key="5">
    <source>
        <dbReference type="Proteomes" id="UP000002320"/>
    </source>
</evidence>
<organism>
    <name type="scientific">Culex quinquefasciatus</name>
    <name type="common">Southern house mosquito</name>
    <name type="synonym">Culex pungens</name>
    <dbReference type="NCBI Taxonomy" id="7176"/>
    <lineage>
        <taxon>Eukaryota</taxon>
        <taxon>Metazoa</taxon>
        <taxon>Ecdysozoa</taxon>
        <taxon>Arthropoda</taxon>
        <taxon>Hexapoda</taxon>
        <taxon>Insecta</taxon>
        <taxon>Pterygota</taxon>
        <taxon>Neoptera</taxon>
        <taxon>Endopterygota</taxon>
        <taxon>Diptera</taxon>
        <taxon>Nematocera</taxon>
        <taxon>Culicoidea</taxon>
        <taxon>Culicidae</taxon>
        <taxon>Culicinae</taxon>
        <taxon>Culicini</taxon>
        <taxon>Culex</taxon>
        <taxon>Culex</taxon>
    </lineage>
</organism>
<evidence type="ECO:0000313" key="3">
    <source>
        <dbReference type="EMBL" id="EDS26567.1"/>
    </source>
</evidence>
<dbReference type="VEuPathDB" id="VectorBase:CPIJ017773"/>
<feature type="region of interest" description="Disordered" evidence="1">
    <location>
        <begin position="51"/>
        <end position="70"/>
    </location>
</feature>
<reference evidence="4" key="2">
    <citation type="submission" date="2021-02" db="UniProtKB">
        <authorList>
            <consortium name="EnsemblMetazoa"/>
        </authorList>
    </citation>
    <scope>IDENTIFICATION</scope>
    <source>
        <strain evidence="4">JHB</strain>
    </source>
</reference>
<gene>
    <name evidence="4" type="primary">6051983</name>
    <name evidence="3" type="ORF">CpipJ_CPIJ017773</name>
</gene>
<evidence type="ECO:0000256" key="1">
    <source>
        <dbReference type="SAM" id="MobiDB-lite"/>
    </source>
</evidence>
<dbReference type="GO" id="GO:0016579">
    <property type="term" value="P:protein deubiquitination"/>
    <property type="evidence" value="ECO:0007669"/>
    <property type="project" value="InterPro"/>
</dbReference>
<dbReference type="InParanoid" id="B0XFA1"/>
<dbReference type="GO" id="GO:0004843">
    <property type="term" value="F:cysteine-type deubiquitinase activity"/>
    <property type="evidence" value="ECO:0007669"/>
    <property type="project" value="InterPro"/>
</dbReference>
<sequence length="459" mass="51492">MLVFKRIRPASCTCFCSCFTTGMGKKEALDAVYVVAEDRRSGCGFAPVVFGGGGPGEEKDPTEEGNDEKRHNRRCSARMLHSVPAVYDHQQHYVPEVMTATPQTLISRRCSFFRMDFDGELATPGRTKCSGTIRSGGGLVEIGLGRLAGLVDGSPLSGTWTARDHVERRLHSGELLRRIWTSGWRDGWLSLEPRVACGLPSGSQGDFRGSIAETAGSAGRLRFLGGGLTQQVFPYVEVHVVLSPGLFGLSDGLAGRFFRCRDHPLDLNRVGPLLVQLENTRNERRNGRKERILSCVGRGRFRNRVGPLSAEARGHVSHVHLARRARTLRDNHGGHYMVYINPKNDGKWCKFDDDVVSRCTRNEAIEQNYGGHDNDLNIRHSSNAYMLVFVCKFTIHEVLEDVKSIDISDELQERLDEQRRTNFMNINVLLEDYTEIYQKSDLFNPATATYRTFKLVLEK</sequence>
<dbReference type="VEuPathDB" id="VectorBase:CQUJHB016600"/>
<evidence type="ECO:0000259" key="2">
    <source>
        <dbReference type="Pfam" id="PF00443"/>
    </source>
</evidence>
<dbReference type="SUPFAM" id="SSF54001">
    <property type="entry name" value="Cysteine proteinases"/>
    <property type="match status" value="1"/>
</dbReference>
<dbReference type="MEROPS" id="C19.016"/>
<protein>
    <recommendedName>
        <fullName evidence="2">Peptidase C19 ubiquitin carboxyl-terminal hydrolase domain-containing protein</fullName>
    </recommendedName>
</protein>
<dbReference type="Proteomes" id="UP000002320">
    <property type="component" value="Unassembled WGS sequence"/>
</dbReference>
<keyword evidence="5" id="KW-1185">Reference proteome</keyword>
<dbReference type="EMBL" id="DS232910">
    <property type="protein sequence ID" value="EDS26567.1"/>
    <property type="molecule type" value="Genomic_DNA"/>
</dbReference>
<dbReference type="InterPro" id="IPR001394">
    <property type="entry name" value="Peptidase_C19_UCH"/>
</dbReference>
<dbReference type="OrthoDB" id="10250549at2759"/>
<proteinExistence type="predicted"/>
<accession>B0XFA1</accession>
<feature type="domain" description="Peptidase C19 ubiquitin carboxyl-terminal hydrolase" evidence="2">
    <location>
        <begin position="332"/>
        <end position="389"/>
    </location>
</feature>
<name>B0XFA1_CULQU</name>
<dbReference type="KEGG" id="cqu:CpipJ_CPIJ017773"/>
<dbReference type="AlphaFoldDB" id="B0XFA1"/>
<dbReference type="InterPro" id="IPR038765">
    <property type="entry name" value="Papain-like_cys_pep_sf"/>
</dbReference>
<evidence type="ECO:0000313" key="4">
    <source>
        <dbReference type="EnsemblMetazoa" id="CPIJ017773-PA"/>
    </source>
</evidence>
<dbReference type="HOGENOM" id="CLU_596206_0_0_1"/>
<dbReference type="eggNOG" id="KOG1863">
    <property type="taxonomic scope" value="Eukaryota"/>
</dbReference>
<dbReference type="EnsemblMetazoa" id="CPIJ017773-RA">
    <property type="protein sequence ID" value="CPIJ017773-PA"/>
    <property type="gene ID" value="CPIJ017773"/>
</dbReference>
<dbReference type="Gene3D" id="3.90.70.10">
    <property type="entry name" value="Cysteine proteinases"/>
    <property type="match status" value="1"/>
</dbReference>
<dbReference type="STRING" id="7176.B0XFA1"/>
<reference evidence="3" key="1">
    <citation type="submission" date="2007-03" db="EMBL/GenBank/DDBJ databases">
        <title>Annotation of Culex pipiens quinquefasciatus.</title>
        <authorList>
            <consortium name="The Broad Institute Genome Sequencing Platform"/>
            <person name="Atkinson P.W."/>
            <person name="Hemingway J."/>
            <person name="Christensen B.M."/>
            <person name="Higgs S."/>
            <person name="Kodira C."/>
            <person name="Hannick L."/>
            <person name="Megy K."/>
            <person name="O'Leary S."/>
            <person name="Pearson M."/>
            <person name="Haas B.J."/>
            <person name="Mauceli E."/>
            <person name="Wortman J.R."/>
            <person name="Lee N.H."/>
            <person name="Guigo R."/>
            <person name="Stanke M."/>
            <person name="Alvarado L."/>
            <person name="Amedeo P."/>
            <person name="Antoine C.H."/>
            <person name="Arensburger P."/>
            <person name="Bidwell S.L."/>
            <person name="Crawford M."/>
            <person name="Camaro F."/>
            <person name="Devon K."/>
            <person name="Engels R."/>
            <person name="Hammond M."/>
            <person name="Howarth C."/>
            <person name="Koehrsen M."/>
            <person name="Lawson D."/>
            <person name="Montgomery P."/>
            <person name="Nene V."/>
            <person name="Nusbaum C."/>
            <person name="Puiu D."/>
            <person name="Romero-Severson J."/>
            <person name="Severson D.W."/>
            <person name="Shumway M."/>
            <person name="Sisk P."/>
            <person name="Stolte C."/>
            <person name="Zeng Q."/>
            <person name="Eisenstadt E."/>
            <person name="Fraser-Liggett C."/>
            <person name="Strausberg R."/>
            <person name="Galagan J."/>
            <person name="Birren B."/>
            <person name="Collins F.H."/>
        </authorList>
    </citation>
    <scope>NUCLEOTIDE SEQUENCE [LARGE SCALE GENOMIC DNA]</scope>
    <source>
        <strain evidence="3">JHB</strain>
    </source>
</reference>